<sequence length="123" mass="13371">MKKSSLLLTAALFSSLSVNAFASTFPSEGVESARVNGEFRVTIINDSTNQGAGWQGLDSNPHEHMTGYMAPMKAHHFFLSSTRMQTSYILDANLDTVGACPGFLVNKDINVHINSETGTCWID</sequence>
<feature type="chain" id="PRO_5042099038" evidence="1">
    <location>
        <begin position="23"/>
        <end position="123"/>
    </location>
</feature>
<feature type="signal peptide" evidence="1">
    <location>
        <begin position="1"/>
        <end position="22"/>
    </location>
</feature>
<gene>
    <name evidence="2" type="ORF">HB761_24765</name>
</gene>
<keyword evidence="1" id="KW-0732">Signal</keyword>
<dbReference type="RefSeq" id="WP_255944425.1">
    <property type="nucleotide sequence ID" value="NZ_CP050469.1"/>
</dbReference>
<geneLocation type="plasmid" evidence="2 3">
    <name>unnamed1</name>
</geneLocation>
<evidence type="ECO:0000256" key="1">
    <source>
        <dbReference type="SAM" id="SignalP"/>
    </source>
</evidence>
<dbReference type="Proteomes" id="UP001058687">
    <property type="component" value="Plasmid unnamed1"/>
</dbReference>
<organism evidence="2 3">
    <name type="scientific">Vibrio campbellii</name>
    <dbReference type="NCBI Taxonomy" id="680"/>
    <lineage>
        <taxon>Bacteria</taxon>
        <taxon>Pseudomonadati</taxon>
        <taxon>Pseudomonadota</taxon>
        <taxon>Gammaproteobacteria</taxon>
        <taxon>Vibrionales</taxon>
        <taxon>Vibrionaceae</taxon>
        <taxon>Vibrio</taxon>
    </lineage>
</organism>
<accession>A0AAE9SS11</accession>
<dbReference type="EMBL" id="CP050469">
    <property type="protein sequence ID" value="UTZ29875.1"/>
    <property type="molecule type" value="Genomic_DNA"/>
</dbReference>
<name>A0AAE9SS11_9VIBR</name>
<dbReference type="AlphaFoldDB" id="A0AAE9SS11"/>
<reference evidence="2" key="1">
    <citation type="submission" date="2020-03" db="EMBL/GenBank/DDBJ databases">
        <title>Five strains of Vibrio campbellii isolated from Mariana Trench.</title>
        <authorList>
            <person name="Liang J."/>
            <person name="Zhang X.-H."/>
        </authorList>
    </citation>
    <scope>NUCLEOTIDE SEQUENCE</scope>
    <source>
        <strain evidence="2">LJC014</strain>
        <plasmid evidence="2">unnamed1</plasmid>
    </source>
</reference>
<protein>
    <submittedName>
        <fullName evidence="2">Uncharacterized protein</fullName>
    </submittedName>
</protein>
<proteinExistence type="predicted"/>
<evidence type="ECO:0000313" key="3">
    <source>
        <dbReference type="Proteomes" id="UP001058687"/>
    </source>
</evidence>
<evidence type="ECO:0000313" key="2">
    <source>
        <dbReference type="EMBL" id="UTZ29875.1"/>
    </source>
</evidence>
<keyword evidence="2" id="KW-0614">Plasmid</keyword>